<sequence length="203" mass="23105">MKILRILGLVGVIWVSLSGFGFNNEDEEGWISLFDGTSLEGWTVNENPRAFQIFGGMLVSHGPRAHLFYDGNEIGQDLKDFELKADIMTFPKASSGIFIHTEYTDKGYPEKGYEIHVNEASKCINRANGKSHEDKTRNTFVKDMQWFTQHIIVKDNTVTIKINDEVVNKYELSDEELNGGTIALQAHDMQSRVYFKNIKIKPL</sequence>
<name>A0AAP2CIQ5_9BACT</name>
<dbReference type="Pfam" id="PF06439">
    <property type="entry name" value="3keto-disac_hyd"/>
    <property type="match status" value="1"/>
</dbReference>
<comment type="caution">
    <text evidence="2">The sequence shown here is derived from an EMBL/GenBank/DDBJ whole genome shotgun (WGS) entry which is preliminary data.</text>
</comment>
<evidence type="ECO:0000313" key="2">
    <source>
        <dbReference type="EMBL" id="MBS9522567.1"/>
    </source>
</evidence>
<evidence type="ECO:0000313" key="3">
    <source>
        <dbReference type="Proteomes" id="UP001319104"/>
    </source>
</evidence>
<dbReference type="AlphaFoldDB" id="A0AAP2CIQ5"/>
<dbReference type="GO" id="GO:0016787">
    <property type="term" value="F:hydrolase activity"/>
    <property type="evidence" value="ECO:0007669"/>
    <property type="project" value="InterPro"/>
</dbReference>
<dbReference type="Proteomes" id="UP001319104">
    <property type="component" value="Unassembled WGS sequence"/>
</dbReference>
<dbReference type="EMBL" id="JAHCMY010000001">
    <property type="protein sequence ID" value="MBS9522567.1"/>
    <property type="molecule type" value="Genomic_DNA"/>
</dbReference>
<evidence type="ECO:0000259" key="1">
    <source>
        <dbReference type="Pfam" id="PF06439"/>
    </source>
</evidence>
<proteinExistence type="predicted"/>
<feature type="domain" description="3-keto-alpha-glucoside-1,2-lyase/3-keto-2-hydroxy-glucal hydratase" evidence="1">
    <location>
        <begin position="29"/>
        <end position="201"/>
    </location>
</feature>
<dbReference type="InterPro" id="IPR010496">
    <property type="entry name" value="AL/BT2_dom"/>
</dbReference>
<organism evidence="2 3">
    <name type="scientific">Litoribacter ruber</name>
    <dbReference type="NCBI Taxonomy" id="702568"/>
    <lineage>
        <taxon>Bacteria</taxon>
        <taxon>Pseudomonadati</taxon>
        <taxon>Bacteroidota</taxon>
        <taxon>Cytophagia</taxon>
        <taxon>Cytophagales</taxon>
        <taxon>Cyclobacteriaceae</taxon>
        <taxon>Litoribacter</taxon>
    </lineage>
</organism>
<gene>
    <name evidence="2" type="ORF">KI659_00940</name>
</gene>
<reference evidence="2 3" key="1">
    <citation type="submission" date="2021-05" db="EMBL/GenBank/DDBJ databases">
        <authorList>
            <person name="Zhang Z.D."/>
            <person name="Osman G."/>
        </authorList>
    </citation>
    <scope>NUCLEOTIDE SEQUENCE [LARGE SCALE GENOMIC DNA]</scope>
    <source>
        <strain evidence="2 3">KCTC 32217</strain>
    </source>
</reference>
<dbReference type="Gene3D" id="2.60.120.560">
    <property type="entry name" value="Exo-inulinase, domain 1"/>
    <property type="match status" value="1"/>
</dbReference>
<accession>A0AAP2CIQ5</accession>
<protein>
    <submittedName>
        <fullName evidence="2">DUF1080 domain-containing protein</fullName>
    </submittedName>
</protein>
<dbReference type="RefSeq" id="WP_213943465.1">
    <property type="nucleotide sequence ID" value="NZ_JAHBGI010000004.1"/>
</dbReference>
<keyword evidence="3" id="KW-1185">Reference proteome</keyword>